<dbReference type="InterPro" id="IPR014752">
    <property type="entry name" value="Arrestin-like_C"/>
</dbReference>
<comment type="caution">
    <text evidence="2">The sequence shown here is derived from an EMBL/GenBank/DDBJ whole genome shotgun (WGS) entry which is preliminary data.</text>
</comment>
<feature type="region of interest" description="Disordered" evidence="1">
    <location>
        <begin position="439"/>
        <end position="472"/>
    </location>
</feature>
<gene>
    <name evidence="2" type="ORF">FLONG3_8045</name>
</gene>
<dbReference type="Gene3D" id="2.60.40.640">
    <property type="match status" value="1"/>
</dbReference>
<organism evidence="2 3">
    <name type="scientific">Fusarium longipes</name>
    <dbReference type="NCBI Taxonomy" id="694270"/>
    <lineage>
        <taxon>Eukaryota</taxon>
        <taxon>Fungi</taxon>
        <taxon>Dikarya</taxon>
        <taxon>Ascomycota</taxon>
        <taxon>Pezizomycotina</taxon>
        <taxon>Sordariomycetes</taxon>
        <taxon>Hypocreomycetidae</taxon>
        <taxon>Hypocreales</taxon>
        <taxon>Nectriaceae</taxon>
        <taxon>Fusarium</taxon>
    </lineage>
</organism>
<evidence type="ECO:0000313" key="2">
    <source>
        <dbReference type="EMBL" id="RGP68782.1"/>
    </source>
</evidence>
<reference evidence="2 3" key="1">
    <citation type="journal article" date="2018" name="PLoS Pathog.">
        <title>Evolution of structural diversity of trichothecenes, a family of toxins produced by plant pathogenic and entomopathogenic fungi.</title>
        <authorList>
            <person name="Proctor R.H."/>
            <person name="McCormick S.P."/>
            <person name="Kim H.S."/>
            <person name="Cardoza R.E."/>
            <person name="Stanley A.M."/>
            <person name="Lindo L."/>
            <person name="Kelly A."/>
            <person name="Brown D.W."/>
            <person name="Lee T."/>
            <person name="Vaughan M.M."/>
            <person name="Alexander N.J."/>
            <person name="Busman M."/>
            <person name="Gutierrez S."/>
        </authorList>
    </citation>
    <scope>NUCLEOTIDE SEQUENCE [LARGE SCALE GENOMIC DNA]</scope>
    <source>
        <strain evidence="2 3">NRRL 20695</strain>
    </source>
</reference>
<evidence type="ECO:0000256" key="1">
    <source>
        <dbReference type="SAM" id="MobiDB-lite"/>
    </source>
</evidence>
<proteinExistence type="predicted"/>
<evidence type="ECO:0008006" key="4">
    <source>
        <dbReference type="Google" id="ProtNLM"/>
    </source>
</evidence>
<keyword evidence="3" id="KW-1185">Reference proteome</keyword>
<dbReference type="OrthoDB" id="2333384at2759"/>
<dbReference type="AlphaFoldDB" id="A0A395S9L0"/>
<dbReference type="EMBL" id="PXOG01000189">
    <property type="protein sequence ID" value="RGP68782.1"/>
    <property type="molecule type" value="Genomic_DNA"/>
</dbReference>
<evidence type="ECO:0000313" key="3">
    <source>
        <dbReference type="Proteomes" id="UP000266234"/>
    </source>
</evidence>
<accession>A0A395S9L0</accession>
<sequence length="472" mass="52297">MPQTGVQCTSLLGIRLEGNQTSYAPGDTIIGYVHRKNHVVGANASVSISLSGRSKTKMVVSNGNSTTTYRGRFNLIPRNRQVIYEGPVHIELDNNEQAWPFAITLPKYVDPNHLQNDEQRESFLPLRATDYVLPSTYAYSTVGSTEAFVEYYLTATLVVRGRGDSAEATLPITVANVDQHPPIADFGLKEARSYHQIVTYRLVPGMEEAKLSFSQKFKQVLQTTSVPQFAFDLVVGLPTLIQLDNPNPLPIKIHIVPNQKNTSEVIKDVPHEVKLTYVCIRIIAHTEILCEGTFSPHTKDKNRDIDLGIARALYKLNQSINIPCSSKCPPVNIGKMIDLRLGYLGSGFLQTSGWGRSPFVPDFTTYNIRQSHTLKWEVRGKVAEEEFKANGAVPVKLLAPSDERGLGQLDEDQKVPVAINEAGGESEPIAGPFQVQRNESWIQPPAEDEAPPSFNQIVKEDTETRPPEKAIA</sequence>
<name>A0A395S9L0_9HYPO</name>
<protein>
    <recommendedName>
        <fullName evidence="4">Arrestin-like N-terminal domain-containing protein</fullName>
    </recommendedName>
</protein>
<feature type="compositionally biased region" description="Basic and acidic residues" evidence="1">
    <location>
        <begin position="458"/>
        <end position="472"/>
    </location>
</feature>
<dbReference type="Proteomes" id="UP000266234">
    <property type="component" value="Unassembled WGS sequence"/>
</dbReference>